<dbReference type="InterPro" id="IPR008012">
    <property type="entry name" value="Ump1"/>
</dbReference>
<dbReference type="RefSeq" id="XP_017857983.1">
    <property type="nucleotide sequence ID" value="XM_018002494.1"/>
</dbReference>
<evidence type="ECO:0000256" key="2">
    <source>
        <dbReference type="ARBA" id="ARBA00043974"/>
    </source>
</evidence>
<dbReference type="Proteomes" id="UP000694904">
    <property type="component" value="Chromosome 3"/>
</dbReference>
<proteinExistence type="inferred from homology"/>
<keyword evidence="1" id="KW-0143">Chaperone</keyword>
<gene>
    <name evidence="4" type="primary">LOC108610411</name>
</gene>
<evidence type="ECO:0000256" key="1">
    <source>
        <dbReference type="ARBA" id="ARBA00023186"/>
    </source>
</evidence>
<keyword evidence="4" id="KW-0647">Proteasome</keyword>
<reference evidence="3" key="1">
    <citation type="journal article" date="1997" name="Nucleic Acids Res.">
        <title>tRNAscan-SE: a program for improved detection of transfer RNA genes in genomic sequence.</title>
        <authorList>
            <person name="Lowe T.M."/>
            <person name="Eddy S.R."/>
        </authorList>
    </citation>
    <scope>NUCLEOTIDE SEQUENCE [LARGE SCALE GENOMIC DNA]</scope>
</reference>
<dbReference type="PANTHER" id="PTHR12828:SF3">
    <property type="entry name" value="PROTEASOME MATURATION PROTEIN"/>
    <property type="match status" value="1"/>
</dbReference>
<organism evidence="3 4">
    <name type="scientific">Drosophila arizonae</name>
    <name type="common">Fruit fly</name>
    <dbReference type="NCBI Taxonomy" id="7263"/>
    <lineage>
        <taxon>Eukaryota</taxon>
        <taxon>Metazoa</taxon>
        <taxon>Ecdysozoa</taxon>
        <taxon>Arthropoda</taxon>
        <taxon>Hexapoda</taxon>
        <taxon>Insecta</taxon>
        <taxon>Pterygota</taxon>
        <taxon>Neoptera</taxon>
        <taxon>Endopterygota</taxon>
        <taxon>Diptera</taxon>
        <taxon>Brachycera</taxon>
        <taxon>Muscomorpha</taxon>
        <taxon>Ephydroidea</taxon>
        <taxon>Drosophilidae</taxon>
        <taxon>Drosophila</taxon>
    </lineage>
</organism>
<dbReference type="GeneID" id="108610411"/>
<sequence length="142" mass="16222">MEIKQRVLLNQQSLKVRPTDVTVLNASGKATLPTEPNCLSQLAHVHRLRDSELNYADHRYNIDMQMLRNREGLGAPLKMGMDRFAAKRIGRLPFLQSSNLMDDVLTGRCDEITFQDFLGLPEYNENLRQPHAVVEKSLGIYL</sequence>
<dbReference type="GO" id="GO:0000502">
    <property type="term" value="C:proteasome complex"/>
    <property type="evidence" value="ECO:0007669"/>
    <property type="project" value="UniProtKB-KW"/>
</dbReference>
<protein>
    <submittedName>
        <fullName evidence="4">Proteasome maturation protein isoform X1</fullName>
    </submittedName>
</protein>
<name>A0ABM1NSP7_DROAR</name>
<dbReference type="PANTHER" id="PTHR12828">
    <property type="entry name" value="PROTEASOME MATURATION PROTEIN UMP1"/>
    <property type="match status" value="1"/>
</dbReference>
<comment type="similarity">
    <text evidence="2">Belongs to the POMP/UMP1 family.</text>
</comment>
<evidence type="ECO:0000313" key="4">
    <source>
        <dbReference type="RefSeq" id="XP_017857983.1"/>
    </source>
</evidence>
<evidence type="ECO:0000313" key="3">
    <source>
        <dbReference type="Proteomes" id="UP000694904"/>
    </source>
</evidence>
<keyword evidence="3" id="KW-1185">Reference proteome</keyword>
<reference evidence="4" key="3">
    <citation type="submission" date="2025-08" db="UniProtKB">
        <authorList>
            <consortium name="RefSeq"/>
        </authorList>
    </citation>
    <scope>IDENTIFICATION</scope>
    <source>
        <tissue evidence="4">Whole organism</tissue>
    </source>
</reference>
<accession>A0ABM1NSP7</accession>
<reference evidence="3" key="2">
    <citation type="journal article" date="2016" name="G3 (Bethesda)">
        <title>Genome Evolution in Three Species of Cactophilic Drosophila.</title>
        <authorList>
            <person name="Sanchez-Flores A."/>
            <person name="Penazola F."/>
            <person name="Carpinteyro-Ponce J."/>
            <person name="Nazario-Yepiz N."/>
            <person name="Abreu-Goodger C."/>
            <person name="Machado C.A."/>
            <person name="Markow T.A."/>
        </authorList>
    </citation>
    <scope>NUCLEOTIDE SEQUENCE [LARGE SCALE GENOMIC DNA]</scope>
</reference>
<dbReference type="Pfam" id="PF05348">
    <property type="entry name" value="UMP1"/>
    <property type="match status" value="1"/>
</dbReference>